<sequence length="331" mass="37537">MSIEHPFAPYVRILGKGRKGSRSYTYEEAHTAMGMILRGEVEDVQLGAVMMLLRVKEENAEELSGFAQATREHIQDRIPNSIQADLDWSSYAGKRRQLPWYLLAALCLADNGIKVFMHGADGHTAGRLYSKQVLEELGVTISGNWQDAEDRLNRDHFCFMDMSVLCPELQKIIDLRNTFGLRSPVHSFARLLNPTNAPFVSQGIFHPGYGPSHQKAADLLDYKHLSIIKGDGGECEYSPESQFKMHHCFNGELIEEVWPALWEKRGIKPKTLEVELLAQHWKGDITHEYGQDAIRGTLAYIARLMGKGVTQEECLTQADAWWQARNIARLR</sequence>
<reference evidence="4 5" key="1">
    <citation type="submission" date="2006-03" db="EMBL/GenBank/DDBJ databases">
        <authorList>
            <person name="Pinhassi J."/>
            <person name="Pedros-Alio C."/>
            <person name="Ferriera S."/>
            <person name="Johnson J."/>
            <person name="Kravitz S."/>
            <person name="Halpern A."/>
            <person name="Remington K."/>
            <person name="Beeson K."/>
            <person name="Tran B."/>
            <person name="Rogers Y.-H."/>
            <person name="Friedman R."/>
            <person name="Venter J.C."/>
        </authorList>
    </citation>
    <scope>NUCLEOTIDE SEQUENCE [LARGE SCALE GENOMIC DNA]</scope>
    <source>
        <strain evidence="4 5">RED65</strain>
    </source>
</reference>
<dbReference type="GO" id="GO:0005829">
    <property type="term" value="C:cytosol"/>
    <property type="evidence" value="ECO:0007669"/>
    <property type="project" value="TreeGrafter"/>
</dbReference>
<protein>
    <submittedName>
        <fullName evidence="4">Anthranilate phosphoribosyltransferase</fullName>
    </submittedName>
</protein>
<dbReference type="RefSeq" id="WP_007016889.1">
    <property type="nucleotide sequence ID" value="NZ_CH724113.1"/>
</dbReference>
<accession>Q1N6X4</accession>
<dbReference type="GO" id="GO:0004048">
    <property type="term" value="F:anthranilate phosphoribosyltransferase activity"/>
    <property type="evidence" value="ECO:0007669"/>
    <property type="project" value="InterPro"/>
</dbReference>
<dbReference type="NCBIfam" id="NF006564">
    <property type="entry name" value="PRK09071.1"/>
    <property type="match status" value="1"/>
</dbReference>
<dbReference type="Gene3D" id="1.20.970.10">
    <property type="entry name" value="Transferase, Pyrimidine Nucleoside Phosphorylase, Chain C"/>
    <property type="match status" value="1"/>
</dbReference>
<dbReference type="SUPFAM" id="SSF52418">
    <property type="entry name" value="Nucleoside phosphorylase/phosphoribosyltransferase catalytic domain"/>
    <property type="match status" value="1"/>
</dbReference>
<evidence type="ECO:0000256" key="2">
    <source>
        <dbReference type="ARBA" id="ARBA00022679"/>
    </source>
</evidence>
<dbReference type="Gene3D" id="3.40.1030.10">
    <property type="entry name" value="Nucleoside phosphorylase/phosphoribosyltransferase catalytic domain"/>
    <property type="match status" value="1"/>
</dbReference>
<dbReference type="InterPro" id="IPR036320">
    <property type="entry name" value="Glycosyl_Trfase_fam3_N_dom_sf"/>
</dbReference>
<dbReference type="SUPFAM" id="SSF47648">
    <property type="entry name" value="Nucleoside phosphorylase/phosphoribosyltransferase N-terminal domain"/>
    <property type="match status" value="1"/>
</dbReference>
<keyword evidence="1 4" id="KW-0328">Glycosyltransferase</keyword>
<evidence type="ECO:0000256" key="1">
    <source>
        <dbReference type="ARBA" id="ARBA00022676"/>
    </source>
</evidence>
<dbReference type="EMBL" id="AAQH01000001">
    <property type="protein sequence ID" value="EAT13468.1"/>
    <property type="molecule type" value="Genomic_DNA"/>
</dbReference>
<evidence type="ECO:0000259" key="3">
    <source>
        <dbReference type="Pfam" id="PF02885"/>
    </source>
</evidence>
<dbReference type="Proteomes" id="UP000004263">
    <property type="component" value="Unassembled WGS sequence"/>
</dbReference>
<dbReference type="HOGENOM" id="CLU_043389_0_0_6"/>
<dbReference type="InterPro" id="IPR017459">
    <property type="entry name" value="Glycosyl_Trfase_fam3_N_dom"/>
</dbReference>
<dbReference type="STRING" id="207949.RED65_08759"/>
<name>Q1N6X4_9GAMM</name>
<evidence type="ECO:0000313" key="4">
    <source>
        <dbReference type="EMBL" id="EAT13468.1"/>
    </source>
</evidence>
<dbReference type="GO" id="GO:0000162">
    <property type="term" value="P:L-tryptophan biosynthetic process"/>
    <property type="evidence" value="ECO:0007669"/>
    <property type="project" value="InterPro"/>
</dbReference>
<keyword evidence="2 4" id="KW-0808">Transferase</keyword>
<gene>
    <name evidence="4" type="ORF">RED65_08759</name>
</gene>
<dbReference type="AlphaFoldDB" id="Q1N6X4"/>
<dbReference type="PANTHER" id="PTHR43285:SF4">
    <property type="entry name" value="TRANSFERASE"/>
    <property type="match status" value="1"/>
</dbReference>
<evidence type="ECO:0000313" key="5">
    <source>
        <dbReference type="Proteomes" id="UP000004263"/>
    </source>
</evidence>
<dbReference type="Pfam" id="PF02885">
    <property type="entry name" value="Glycos_trans_3N"/>
    <property type="match status" value="1"/>
</dbReference>
<comment type="caution">
    <text evidence="4">The sequence shown here is derived from an EMBL/GenBank/DDBJ whole genome shotgun (WGS) entry which is preliminary data.</text>
</comment>
<dbReference type="PANTHER" id="PTHR43285">
    <property type="entry name" value="ANTHRANILATE PHOSPHORIBOSYLTRANSFERASE"/>
    <property type="match status" value="1"/>
</dbReference>
<dbReference type="InterPro" id="IPR005940">
    <property type="entry name" value="Anthranilate_Pribosyl_Tfrase"/>
</dbReference>
<organism evidence="4 5">
    <name type="scientific">Bermanella marisrubri</name>
    <dbReference type="NCBI Taxonomy" id="207949"/>
    <lineage>
        <taxon>Bacteria</taxon>
        <taxon>Pseudomonadati</taxon>
        <taxon>Pseudomonadota</taxon>
        <taxon>Gammaproteobacteria</taxon>
        <taxon>Oceanospirillales</taxon>
        <taxon>Oceanospirillaceae</taxon>
        <taxon>Bermanella</taxon>
    </lineage>
</organism>
<proteinExistence type="predicted"/>
<feature type="domain" description="Glycosyl transferase family 3 N-terminal" evidence="3">
    <location>
        <begin position="13"/>
        <end position="73"/>
    </location>
</feature>
<keyword evidence="5" id="KW-1185">Reference proteome</keyword>
<dbReference type="OrthoDB" id="9768896at2"/>
<dbReference type="InterPro" id="IPR035902">
    <property type="entry name" value="Nuc_phospho_transferase"/>
</dbReference>